<dbReference type="AlphaFoldDB" id="A0A4Z0V5C2"/>
<evidence type="ECO:0000313" key="1">
    <source>
        <dbReference type="EMBL" id="TGG40386.1"/>
    </source>
</evidence>
<dbReference type="GO" id="GO:0000287">
    <property type="term" value="F:magnesium ion binding"/>
    <property type="evidence" value="ECO:0007669"/>
    <property type="project" value="TreeGrafter"/>
</dbReference>
<dbReference type="PANTHER" id="PTHR10000:SF8">
    <property type="entry name" value="HAD SUPERFAMILY HYDROLASE-LIKE, TYPE 3"/>
    <property type="match status" value="1"/>
</dbReference>
<evidence type="ECO:0000313" key="2">
    <source>
        <dbReference type="Proteomes" id="UP000297635"/>
    </source>
</evidence>
<dbReference type="PANTHER" id="PTHR10000">
    <property type="entry name" value="PHOSPHOSERINE PHOSPHATASE"/>
    <property type="match status" value="1"/>
</dbReference>
<dbReference type="Proteomes" id="UP000297635">
    <property type="component" value="Unassembled WGS sequence"/>
</dbReference>
<gene>
    <name evidence="1" type="ORF">EZ315_06700</name>
</gene>
<sequence>MKHLLITDLDGTLLGPDSRVSDDSARIITELTHKGALITVATARTPATVEPLLHNTLTTLPAIVMTGAAMWDRENRLYINPLLLSRQQTESLISAYLRHGVHPFTYTLEDNGDMLVHHCKEMSDEEQMFYVERKHLTLKHFIFDNEQCHTSPYTNAILMLGIGDTPRIKALAEELSTDLQLSVSAYPDLASRDISYIEVFRCGVSKAAAVLKLKSFLGADRLTVYGDHLNDLPMFAVADESVAVSNALPEVLSAASRIIGPNTLPSVAMDMRKIFHKNL</sequence>
<dbReference type="InterPro" id="IPR006379">
    <property type="entry name" value="HAD-SF_hydro_IIB"/>
</dbReference>
<dbReference type="SUPFAM" id="SSF56784">
    <property type="entry name" value="HAD-like"/>
    <property type="match status" value="1"/>
</dbReference>
<dbReference type="RefSeq" id="WP_135471399.1">
    <property type="nucleotide sequence ID" value="NZ_CASJDB010000026.1"/>
</dbReference>
<dbReference type="InterPro" id="IPR036412">
    <property type="entry name" value="HAD-like_sf"/>
</dbReference>
<reference evidence="1 2" key="1">
    <citation type="submission" date="2019-02" db="EMBL/GenBank/DDBJ databases">
        <title>Isolation and identification of novel species under the genus Muribaculum.</title>
        <authorList>
            <person name="Miyake S."/>
            <person name="Ding Y."/>
            <person name="Low A."/>
            <person name="Soh M."/>
            <person name="Seedorf H."/>
        </authorList>
    </citation>
    <scope>NUCLEOTIDE SEQUENCE [LARGE SCALE GENOMIC DNA]</scope>
    <source>
        <strain evidence="1 2">TLL-A3</strain>
    </source>
</reference>
<dbReference type="EMBL" id="SJSA01000001">
    <property type="protein sequence ID" value="TGG40386.1"/>
    <property type="molecule type" value="Genomic_DNA"/>
</dbReference>
<dbReference type="GeneID" id="82149476"/>
<accession>A0A4Z0V5C2</accession>
<dbReference type="GO" id="GO:0016791">
    <property type="term" value="F:phosphatase activity"/>
    <property type="evidence" value="ECO:0007669"/>
    <property type="project" value="TreeGrafter"/>
</dbReference>
<organism evidence="1 2">
    <name type="scientific">Duncaniella freteri</name>
    <dbReference type="NCBI Taxonomy" id="2530391"/>
    <lineage>
        <taxon>Bacteria</taxon>
        <taxon>Pseudomonadati</taxon>
        <taxon>Bacteroidota</taxon>
        <taxon>Bacteroidia</taxon>
        <taxon>Bacteroidales</taxon>
        <taxon>Muribaculaceae</taxon>
        <taxon>Duncaniella</taxon>
    </lineage>
</organism>
<proteinExistence type="predicted"/>
<dbReference type="Pfam" id="PF08282">
    <property type="entry name" value="Hydrolase_3"/>
    <property type="match status" value="1"/>
</dbReference>
<protein>
    <submittedName>
        <fullName evidence="1">HAD family phosphatase</fullName>
    </submittedName>
</protein>
<dbReference type="InterPro" id="IPR023214">
    <property type="entry name" value="HAD_sf"/>
</dbReference>
<keyword evidence="2" id="KW-1185">Reference proteome</keyword>
<dbReference type="Gene3D" id="3.30.1240.10">
    <property type="match status" value="1"/>
</dbReference>
<dbReference type="NCBIfam" id="TIGR01484">
    <property type="entry name" value="HAD-SF-IIB"/>
    <property type="match status" value="1"/>
</dbReference>
<name>A0A4Z0V5C2_9BACT</name>
<dbReference type="GO" id="GO:0005829">
    <property type="term" value="C:cytosol"/>
    <property type="evidence" value="ECO:0007669"/>
    <property type="project" value="TreeGrafter"/>
</dbReference>
<dbReference type="Gene3D" id="3.40.50.1000">
    <property type="entry name" value="HAD superfamily/HAD-like"/>
    <property type="match status" value="1"/>
</dbReference>
<comment type="caution">
    <text evidence="1">The sequence shown here is derived from an EMBL/GenBank/DDBJ whole genome shotgun (WGS) entry which is preliminary data.</text>
</comment>